<dbReference type="GO" id="GO:0015940">
    <property type="term" value="P:pantothenate biosynthetic process"/>
    <property type="evidence" value="ECO:0007669"/>
    <property type="project" value="InterPro"/>
</dbReference>
<evidence type="ECO:0000256" key="3">
    <source>
        <dbReference type="ARBA" id="ARBA00022857"/>
    </source>
</evidence>
<dbReference type="AlphaFoldDB" id="A0A644XCT2"/>
<accession>A0A644XCT2</accession>
<reference evidence="8" key="1">
    <citation type="submission" date="2019-08" db="EMBL/GenBank/DDBJ databases">
        <authorList>
            <person name="Kucharzyk K."/>
            <person name="Murdoch R.W."/>
            <person name="Higgins S."/>
            <person name="Loffler F."/>
        </authorList>
    </citation>
    <scope>NUCLEOTIDE SEQUENCE</scope>
</reference>
<keyword evidence="4 8" id="KW-0560">Oxidoreductase</keyword>
<dbReference type="InterPro" id="IPR036291">
    <property type="entry name" value="NAD(P)-bd_dom_sf"/>
</dbReference>
<evidence type="ECO:0000256" key="2">
    <source>
        <dbReference type="ARBA" id="ARBA00013014"/>
    </source>
</evidence>
<dbReference type="GO" id="GO:0008677">
    <property type="term" value="F:2-dehydropantoate 2-reductase activity"/>
    <property type="evidence" value="ECO:0007669"/>
    <property type="project" value="UniProtKB-EC"/>
</dbReference>
<proteinExistence type="inferred from homology"/>
<dbReference type="SUPFAM" id="SSF48179">
    <property type="entry name" value="6-phosphogluconate dehydrogenase C-terminal domain-like"/>
    <property type="match status" value="1"/>
</dbReference>
<feature type="domain" description="Ketopantoate reductase C-terminal" evidence="7">
    <location>
        <begin position="182"/>
        <end position="307"/>
    </location>
</feature>
<feature type="domain" description="Ketopantoate reductase N-terminal" evidence="6">
    <location>
        <begin position="10"/>
        <end position="157"/>
    </location>
</feature>
<keyword evidence="3" id="KW-0521">NADP</keyword>
<evidence type="ECO:0000256" key="4">
    <source>
        <dbReference type="ARBA" id="ARBA00023002"/>
    </source>
</evidence>
<dbReference type="InterPro" id="IPR013328">
    <property type="entry name" value="6PGD_dom2"/>
</dbReference>
<dbReference type="EMBL" id="VSSQ01002214">
    <property type="protein sequence ID" value="MPM14030.1"/>
    <property type="molecule type" value="Genomic_DNA"/>
</dbReference>
<dbReference type="InterPro" id="IPR008927">
    <property type="entry name" value="6-PGluconate_DH-like_C_sf"/>
</dbReference>
<dbReference type="InterPro" id="IPR050838">
    <property type="entry name" value="Ketopantoate_reductase"/>
</dbReference>
<dbReference type="PANTHER" id="PTHR43765:SF2">
    <property type="entry name" value="2-DEHYDROPANTOATE 2-REDUCTASE"/>
    <property type="match status" value="1"/>
</dbReference>
<sequence>MTFAEDQLNITILGAGAMGSLFGGYLSRKNNVWLVDVNADRVARINEHGIKIREKDGDVVFHPSAVTSTQGLETMDLVVVFVKAMFTEQALEANRHLIGKNTCLMTLQNGTGHEEKLLRFADKRHVVIGSTQHNSSIIEDGYVNHGGGGETYIGVLEGDESLAQPIADNMTSCGFPCSCSKNVKKQIWSKLFLNTAASSLTGILQVPLGFIFDDPNAHFLMEQLAREAVSVANAEGFASFDAAEVIEGICDVLRNARDGYTSIYADIKSGAHSEVDTISGSVVEIAKRLGVEVPYHRMVVALVHAMENKIQNQIN</sequence>
<dbReference type="GO" id="GO:0005737">
    <property type="term" value="C:cytoplasm"/>
    <property type="evidence" value="ECO:0007669"/>
    <property type="project" value="TreeGrafter"/>
</dbReference>
<gene>
    <name evidence="8" type="primary">panE_7</name>
    <name evidence="8" type="ORF">SDC9_60390</name>
</gene>
<evidence type="ECO:0000313" key="8">
    <source>
        <dbReference type="EMBL" id="MPM14030.1"/>
    </source>
</evidence>
<dbReference type="PANTHER" id="PTHR43765">
    <property type="entry name" value="2-DEHYDROPANTOATE 2-REDUCTASE-RELATED"/>
    <property type="match status" value="1"/>
</dbReference>
<dbReference type="SUPFAM" id="SSF51735">
    <property type="entry name" value="NAD(P)-binding Rossmann-fold domains"/>
    <property type="match status" value="1"/>
</dbReference>
<comment type="similarity">
    <text evidence="1">Belongs to the ketopantoate reductase family.</text>
</comment>
<dbReference type="Pfam" id="PF02558">
    <property type="entry name" value="ApbA"/>
    <property type="match status" value="1"/>
</dbReference>
<dbReference type="Pfam" id="PF08546">
    <property type="entry name" value="ApbA_C"/>
    <property type="match status" value="1"/>
</dbReference>
<comment type="caution">
    <text evidence="8">The sequence shown here is derived from an EMBL/GenBank/DDBJ whole genome shotgun (WGS) entry which is preliminary data.</text>
</comment>
<evidence type="ECO:0000259" key="6">
    <source>
        <dbReference type="Pfam" id="PF02558"/>
    </source>
</evidence>
<evidence type="ECO:0000256" key="1">
    <source>
        <dbReference type="ARBA" id="ARBA00007870"/>
    </source>
</evidence>
<name>A0A644XCT2_9ZZZZ</name>
<protein>
    <recommendedName>
        <fullName evidence="2">2-dehydropantoate 2-reductase</fullName>
        <ecNumber evidence="2">1.1.1.169</ecNumber>
    </recommendedName>
    <alternativeName>
        <fullName evidence="5">Ketopantoate reductase</fullName>
    </alternativeName>
</protein>
<dbReference type="InterPro" id="IPR003710">
    <property type="entry name" value="ApbA"/>
</dbReference>
<organism evidence="8">
    <name type="scientific">bioreactor metagenome</name>
    <dbReference type="NCBI Taxonomy" id="1076179"/>
    <lineage>
        <taxon>unclassified sequences</taxon>
        <taxon>metagenomes</taxon>
        <taxon>ecological metagenomes</taxon>
    </lineage>
</organism>
<dbReference type="GO" id="GO:0050661">
    <property type="term" value="F:NADP binding"/>
    <property type="evidence" value="ECO:0007669"/>
    <property type="project" value="TreeGrafter"/>
</dbReference>
<dbReference type="NCBIfam" id="TIGR00745">
    <property type="entry name" value="apbA_panE"/>
    <property type="match status" value="1"/>
</dbReference>
<dbReference type="InterPro" id="IPR013332">
    <property type="entry name" value="KPR_N"/>
</dbReference>
<dbReference type="InterPro" id="IPR013752">
    <property type="entry name" value="KPA_reductase"/>
</dbReference>
<dbReference type="EC" id="1.1.1.169" evidence="2"/>
<dbReference type="Gene3D" id="3.40.50.720">
    <property type="entry name" value="NAD(P)-binding Rossmann-like Domain"/>
    <property type="match status" value="1"/>
</dbReference>
<dbReference type="Gene3D" id="1.10.1040.10">
    <property type="entry name" value="N-(1-d-carboxylethyl)-l-norvaline Dehydrogenase, domain 2"/>
    <property type="match status" value="1"/>
</dbReference>
<evidence type="ECO:0000256" key="5">
    <source>
        <dbReference type="ARBA" id="ARBA00032024"/>
    </source>
</evidence>
<evidence type="ECO:0000259" key="7">
    <source>
        <dbReference type="Pfam" id="PF08546"/>
    </source>
</evidence>